<dbReference type="PANTHER" id="PTHR48081:SF8">
    <property type="entry name" value="ALPHA_BETA HYDROLASE FOLD-3 DOMAIN-CONTAINING PROTEIN-RELATED"/>
    <property type="match status" value="1"/>
</dbReference>
<keyword evidence="1 3" id="KW-0378">Hydrolase</keyword>
<dbReference type="EMBL" id="FXZK01000001">
    <property type="protein sequence ID" value="SMY06340.1"/>
    <property type="molecule type" value="Genomic_DNA"/>
</dbReference>
<dbReference type="InterPro" id="IPR029058">
    <property type="entry name" value="AB_hydrolase_fold"/>
</dbReference>
<accession>A0A238LBP3</accession>
<dbReference type="InterPro" id="IPR013094">
    <property type="entry name" value="AB_hydrolase_3"/>
</dbReference>
<evidence type="ECO:0000259" key="2">
    <source>
        <dbReference type="Pfam" id="PF07859"/>
    </source>
</evidence>
<dbReference type="SUPFAM" id="SSF53474">
    <property type="entry name" value="alpha/beta-Hydrolases"/>
    <property type="match status" value="1"/>
</dbReference>
<evidence type="ECO:0000313" key="4">
    <source>
        <dbReference type="Proteomes" id="UP000201613"/>
    </source>
</evidence>
<sequence>MMHAMAYATGWVLPRGVRRDIKRVPRQDGSSIKVEVFRPENAAGPLPVVLHLHGGGYAIGAPRQDYRLFARLMAARPSIIVAPHYRRSLEEPYPAALDDCHDVLLWLKTDAAALGATDHPAMVMGLSAGGGLAAALCLLSRDRGTGSIGAMFTVGAMLDHRTFTTDIDPANLSWSAGKNRLAWRLYLDGEPATPYAAPSCAGDLTDLPPAFGIAGDCDLFHAENVDYFSRLADAGVAAEFHSVAGGYHGVEVFAPAAEPGRTMSGLIGDVFGKAIGTCLSRDPVQP</sequence>
<evidence type="ECO:0000313" key="3">
    <source>
        <dbReference type="EMBL" id="SMY06340.1"/>
    </source>
</evidence>
<name>A0A238LBP3_9RHOB</name>
<dbReference type="Pfam" id="PF07859">
    <property type="entry name" value="Abhydrolase_3"/>
    <property type="match status" value="1"/>
</dbReference>
<keyword evidence="4" id="KW-1185">Reference proteome</keyword>
<dbReference type="GO" id="GO:0106435">
    <property type="term" value="F:carboxylesterase activity"/>
    <property type="evidence" value="ECO:0007669"/>
    <property type="project" value="UniProtKB-EC"/>
</dbReference>
<proteinExistence type="predicted"/>
<dbReference type="InterPro" id="IPR050300">
    <property type="entry name" value="GDXG_lipolytic_enzyme"/>
</dbReference>
<organism evidence="3 4">
    <name type="scientific">Flavimaricola marinus</name>
    <dbReference type="NCBI Taxonomy" id="1819565"/>
    <lineage>
        <taxon>Bacteria</taxon>
        <taxon>Pseudomonadati</taxon>
        <taxon>Pseudomonadota</taxon>
        <taxon>Alphaproteobacteria</taxon>
        <taxon>Rhodobacterales</taxon>
        <taxon>Paracoccaceae</taxon>
        <taxon>Flavimaricola</taxon>
    </lineage>
</organism>
<dbReference type="PANTHER" id="PTHR48081">
    <property type="entry name" value="AB HYDROLASE SUPERFAMILY PROTEIN C4A8.06C"/>
    <property type="match status" value="1"/>
</dbReference>
<gene>
    <name evidence="3" type="primary">nlhH</name>
    <name evidence="3" type="ORF">LOM8899_00463</name>
</gene>
<dbReference type="RefSeq" id="WP_168770448.1">
    <property type="nucleotide sequence ID" value="NZ_FXZK01000001.1"/>
</dbReference>
<dbReference type="Gene3D" id="3.40.50.1820">
    <property type="entry name" value="alpha/beta hydrolase"/>
    <property type="match status" value="1"/>
</dbReference>
<dbReference type="AlphaFoldDB" id="A0A238LBP3"/>
<dbReference type="Proteomes" id="UP000201613">
    <property type="component" value="Unassembled WGS sequence"/>
</dbReference>
<feature type="domain" description="Alpha/beta hydrolase fold-3" evidence="2">
    <location>
        <begin position="49"/>
        <end position="250"/>
    </location>
</feature>
<evidence type="ECO:0000256" key="1">
    <source>
        <dbReference type="ARBA" id="ARBA00022801"/>
    </source>
</evidence>
<protein>
    <submittedName>
        <fullName evidence="3">Carboxylesterase NlhH</fullName>
        <ecNumber evidence="3">3.1.1.1</ecNumber>
    </submittedName>
</protein>
<reference evidence="3 4" key="1">
    <citation type="submission" date="2017-05" db="EMBL/GenBank/DDBJ databases">
        <authorList>
            <person name="Song R."/>
            <person name="Chenine A.L."/>
            <person name="Ruprecht R.M."/>
        </authorList>
    </citation>
    <scope>NUCLEOTIDE SEQUENCE [LARGE SCALE GENOMIC DNA]</scope>
    <source>
        <strain evidence="3 4">CECT 8899</strain>
    </source>
</reference>
<dbReference type="EC" id="3.1.1.1" evidence="3"/>